<gene>
    <name evidence="1" type="ORF">CDAR_39591</name>
</gene>
<sequence length="99" mass="11329">MDCAECEATIDYSLRGSLPDAITQLPSNLELMDTCGEGASPFQDHLKQIKTDDISKEEEQAHINCDGLRHSSEQAENHRRIVFQMKETYQSFRQNTPER</sequence>
<dbReference type="EMBL" id="BPLQ01010754">
    <property type="protein sequence ID" value="GIY53343.1"/>
    <property type="molecule type" value="Genomic_DNA"/>
</dbReference>
<protein>
    <submittedName>
        <fullName evidence="1">Uncharacterized protein</fullName>
    </submittedName>
</protein>
<accession>A0AAV4U6D5</accession>
<organism evidence="1 2">
    <name type="scientific">Caerostris darwini</name>
    <dbReference type="NCBI Taxonomy" id="1538125"/>
    <lineage>
        <taxon>Eukaryota</taxon>
        <taxon>Metazoa</taxon>
        <taxon>Ecdysozoa</taxon>
        <taxon>Arthropoda</taxon>
        <taxon>Chelicerata</taxon>
        <taxon>Arachnida</taxon>
        <taxon>Araneae</taxon>
        <taxon>Araneomorphae</taxon>
        <taxon>Entelegynae</taxon>
        <taxon>Araneoidea</taxon>
        <taxon>Araneidae</taxon>
        <taxon>Caerostris</taxon>
    </lineage>
</organism>
<reference evidence="1 2" key="1">
    <citation type="submission" date="2021-06" db="EMBL/GenBank/DDBJ databases">
        <title>Caerostris darwini draft genome.</title>
        <authorList>
            <person name="Kono N."/>
            <person name="Arakawa K."/>
        </authorList>
    </citation>
    <scope>NUCLEOTIDE SEQUENCE [LARGE SCALE GENOMIC DNA]</scope>
</reference>
<evidence type="ECO:0000313" key="2">
    <source>
        <dbReference type="Proteomes" id="UP001054837"/>
    </source>
</evidence>
<dbReference type="AlphaFoldDB" id="A0AAV4U6D5"/>
<proteinExistence type="predicted"/>
<dbReference type="Proteomes" id="UP001054837">
    <property type="component" value="Unassembled WGS sequence"/>
</dbReference>
<name>A0AAV4U6D5_9ARAC</name>
<comment type="caution">
    <text evidence="1">The sequence shown here is derived from an EMBL/GenBank/DDBJ whole genome shotgun (WGS) entry which is preliminary data.</text>
</comment>
<evidence type="ECO:0000313" key="1">
    <source>
        <dbReference type="EMBL" id="GIY53343.1"/>
    </source>
</evidence>
<keyword evidence="2" id="KW-1185">Reference proteome</keyword>